<feature type="non-terminal residue" evidence="8">
    <location>
        <position position="1"/>
    </location>
</feature>
<dbReference type="GO" id="GO:0004527">
    <property type="term" value="F:exonuclease activity"/>
    <property type="evidence" value="ECO:0007669"/>
    <property type="project" value="UniProtKB-KW"/>
</dbReference>
<feature type="compositionally biased region" description="Pro residues" evidence="7">
    <location>
        <begin position="20"/>
        <end position="34"/>
    </location>
</feature>
<accession>A0A9W8J8V0</accession>
<dbReference type="InterPro" id="IPR036397">
    <property type="entry name" value="RNaseH_sf"/>
</dbReference>
<keyword evidence="6" id="KW-0539">Nucleus</keyword>
<dbReference type="EMBL" id="JANBPK010000847">
    <property type="protein sequence ID" value="KAJ2930242.1"/>
    <property type="molecule type" value="Genomic_DNA"/>
</dbReference>
<dbReference type="Gene3D" id="3.30.420.10">
    <property type="entry name" value="Ribonuclease H-like superfamily/Ribonuclease H"/>
    <property type="match status" value="1"/>
</dbReference>
<evidence type="ECO:0000313" key="9">
    <source>
        <dbReference type="Proteomes" id="UP001140091"/>
    </source>
</evidence>
<keyword evidence="4" id="KW-0378">Hydrolase</keyword>
<dbReference type="GO" id="GO:0005634">
    <property type="term" value="C:nucleus"/>
    <property type="evidence" value="ECO:0007669"/>
    <property type="project" value="UniProtKB-SubCell"/>
</dbReference>
<evidence type="ECO:0000256" key="6">
    <source>
        <dbReference type="ARBA" id="ARBA00023242"/>
    </source>
</evidence>
<dbReference type="Proteomes" id="UP001140091">
    <property type="component" value="Unassembled WGS sequence"/>
</dbReference>
<evidence type="ECO:0000256" key="4">
    <source>
        <dbReference type="ARBA" id="ARBA00022801"/>
    </source>
</evidence>
<dbReference type="AlphaFoldDB" id="A0A9W8J8V0"/>
<proteinExistence type="inferred from homology"/>
<comment type="similarity">
    <text evidence="2">Belongs to the REXO1/REXO3 family.</text>
</comment>
<organism evidence="8 9">
    <name type="scientific">Candolleomyces eurysporus</name>
    <dbReference type="NCBI Taxonomy" id="2828524"/>
    <lineage>
        <taxon>Eukaryota</taxon>
        <taxon>Fungi</taxon>
        <taxon>Dikarya</taxon>
        <taxon>Basidiomycota</taxon>
        <taxon>Agaricomycotina</taxon>
        <taxon>Agaricomycetes</taxon>
        <taxon>Agaricomycetidae</taxon>
        <taxon>Agaricales</taxon>
        <taxon>Agaricineae</taxon>
        <taxon>Psathyrellaceae</taxon>
        <taxon>Candolleomyces</taxon>
    </lineage>
</organism>
<dbReference type="InterPro" id="IPR047021">
    <property type="entry name" value="REXO1/3/4-like"/>
</dbReference>
<comment type="subcellular location">
    <subcellularLocation>
        <location evidence="1">Nucleus</location>
    </subcellularLocation>
</comment>
<dbReference type="PANTHER" id="PTHR12801:SF115">
    <property type="entry name" value="FI18136P1-RELATED"/>
    <property type="match status" value="1"/>
</dbReference>
<keyword evidence="9" id="KW-1185">Reference proteome</keyword>
<evidence type="ECO:0000256" key="7">
    <source>
        <dbReference type="SAM" id="MobiDB-lite"/>
    </source>
</evidence>
<evidence type="ECO:0000256" key="1">
    <source>
        <dbReference type="ARBA" id="ARBA00004123"/>
    </source>
</evidence>
<gene>
    <name evidence="8" type="ORF">H1R20_g6921</name>
</gene>
<comment type="caution">
    <text evidence="8">The sequence shown here is derived from an EMBL/GenBank/DDBJ whole genome shotgun (WGS) entry which is preliminary data.</text>
</comment>
<dbReference type="OrthoDB" id="8191639at2759"/>
<protein>
    <recommendedName>
        <fullName evidence="10">Exonuclease domain-containing protein</fullName>
    </recommendedName>
</protein>
<name>A0A9W8J8V0_9AGAR</name>
<reference evidence="8" key="1">
    <citation type="submission" date="2022-06" db="EMBL/GenBank/DDBJ databases">
        <title>Genome Sequence of Candolleomyces eurysporus.</title>
        <authorList>
            <person name="Buettner E."/>
        </authorList>
    </citation>
    <scope>NUCLEOTIDE SEQUENCE</scope>
    <source>
        <strain evidence="8">VTCC 930004</strain>
    </source>
</reference>
<evidence type="ECO:0000256" key="2">
    <source>
        <dbReference type="ARBA" id="ARBA00006357"/>
    </source>
</evidence>
<dbReference type="PANTHER" id="PTHR12801">
    <property type="entry name" value="RNA EXONUCLEASE REXO1 / RECO3 FAMILY MEMBER-RELATED"/>
    <property type="match status" value="1"/>
</dbReference>
<keyword evidence="5" id="KW-0269">Exonuclease</keyword>
<evidence type="ECO:0000256" key="5">
    <source>
        <dbReference type="ARBA" id="ARBA00022839"/>
    </source>
</evidence>
<sequence>MAFLYGKLDEEIYMEQPGPYSNPPLEIPVAPPPTTQTQTQTQTSSLVLGKRPRPSSPPPKSASASSSRTQEPPHKFQKVGLQTRAFPVAAAASSTDSGVPLLRVNPASSYVAIPVRQSMVKKLHEHFVTLYEPIHKANPTLAAEHALKQEEEVYKNLVKAVIQCIASIKRRDPPTFISHPSVGTEDEIKARAESKKSLESLQLSKSLLEPLIHSTECLSDWGYIVDVPAGVGGREPSLEGKVAKCNRCAQPFQVKRMEEADDCTYHWGRALMTRVNGKFYSSLCDSLLIPSLTGERTRVYTCCSQSAEANGCVHGPHVFYESAPEDLHARHGFSFLKPPDAGQKTLDVAALDCEMIYTTGGMRVARISIVDGAGEKVFDEFIRMDDGVHVIAKEKLDKVIQVGTADVSVGHSSLEDAIATLDLVRWHILNERKPPPPPGPSTS</sequence>
<evidence type="ECO:0000256" key="3">
    <source>
        <dbReference type="ARBA" id="ARBA00022722"/>
    </source>
</evidence>
<evidence type="ECO:0000313" key="8">
    <source>
        <dbReference type="EMBL" id="KAJ2930242.1"/>
    </source>
</evidence>
<keyword evidence="3" id="KW-0540">Nuclease</keyword>
<feature type="region of interest" description="Disordered" evidence="7">
    <location>
        <begin position="14"/>
        <end position="79"/>
    </location>
</feature>
<evidence type="ECO:0008006" key="10">
    <source>
        <dbReference type="Google" id="ProtNLM"/>
    </source>
</evidence>
<dbReference type="GO" id="GO:0003676">
    <property type="term" value="F:nucleic acid binding"/>
    <property type="evidence" value="ECO:0007669"/>
    <property type="project" value="InterPro"/>
</dbReference>